<dbReference type="PANTHER" id="PTHR37017:SF11">
    <property type="entry name" value="ESTERASE_LIPASE_THIOESTERASE DOMAIN-CONTAINING PROTEIN"/>
    <property type="match status" value="1"/>
</dbReference>
<name>A0A918FDU1_9ACTN</name>
<comment type="caution">
    <text evidence="2">The sequence shown here is derived from an EMBL/GenBank/DDBJ whole genome shotgun (WGS) entry which is preliminary data.</text>
</comment>
<dbReference type="PANTHER" id="PTHR37017">
    <property type="entry name" value="AB HYDROLASE-1 DOMAIN-CONTAINING PROTEIN-RELATED"/>
    <property type="match status" value="1"/>
</dbReference>
<evidence type="ECO:0000313" key="2">
    <source>
        <dbReference type="EMBL" id="GGR25597.1"/>
    </source>
</evidence>
<keyword evidence="3" id="KW-1185">Reference proteome</keyword>
<dbReference type="Gene3D" id="3.40.50.1820">
    <property type="entry name" value="alpha/beta hydrolase"/>
    <property type="match status" value="1"/>
</dbReference>
<dbReference type="InterPro" id="IPR052897">
    <property type="entry name" value="Sec-Metab_Biosynth_Hydrolase"/>
</dbReference>
<feature type="domain" description="AB hydrolase-1" evidence="1">
    <location>
        <begin position="10"/>
        <end position="218"/>
    </location>
</feature>
<dbReference type="GO" id="GO:0003824">
    <property type="term" value="F:catalytic activity"/>
    <property type="evidence" value="ECO:0007669"/>
    <property type="project" value="UniProtKB-ARBA"/>
</dbReference>
<dbReference type="Pfam" id="PF12697">
    <property type="entry name" value="Abhydrolase_6"/>
    <property type="match status" value="1"/>
</dbReference>
<reference evidence="2" key="2">
    <citation type="submission" date="2020-09" db="EMBL/GenBank/DDBJ databases">
        <authorList>
            <person name="Sun Q."/>
            <person name="Ohkuma M."/>
        </authorList>
    </citation>
    <scope>NUCLEOTIDE SEQUENCE</scope>
    <source>
        <strain evidence="2">JCM 4346</strain>
    </source>
</reference>
<proteinExistence type="predicted"/>
<protein>
    <recommendedName>
        <fullName evidence="1">AB hydrolase-1 domain-containing protein</fullName>
    </recommendedName>
</protein>
<evidence type="ECO:0000259" key="1">
    <source>
        <dbReference type="Pfam" id="PF12697"/>
    </source>
</evidence>
<dbReference type="SUPFAM" id="SSF53474">
    <property type="entry name" value="alpha/beta-Hydrolases"/>
    <property type="match status" value="1"/>
</dbReference>
<dbReference type="EMBL" id="BMSX01000011">
    <property type="protein sequence ID" value="GGR25597.1"/>
    <property type="molecule type" value="Genomic_DNA"/>
</dbReference>
<dbReference type="InterPro" id="IPR000073">
    <property type="entry name" value="AB_hydrolase_1"/>
</dbReference>
<organism evidence="2 3">
    <name type="scientific">Streptomyces aurantiogriseus</name>
    <dbReference type="NCBI Taxonomy" id="66870"/>
    <lineage>
        <taxon>Bacteria</taxon>
        <taxon>Bacillati</taxon>
        <taxon>Actinomycetota</taxon>
        <taxon>Actinomycetes</taxon>
        <taxon>Kitasatosporales</taxon>
        <taxon>Streptomycetaceae</taxon>
        <taxon>Streptomyces</taxon>
    </lineage>
</organism>
<gene>
    <name evidence="2" type="ORF">GCM10010251_47000</name>
</gene>
<dbReference type="AlphaFoldDB" id="A0A918FDU1"/>
<dbReference type="InterPro" id="IPR029058">
    <property type="entry name" value="AB_hydrolase_fold"/>
</dbReference>
<accession>A0A918FDU1</accession>
<reference evidence="2" key="1">
    <citation type="journal article" date="2014" name="Int. J. Syst. Evol. Microbiol.">
        <title>Complete genome sequence of Corynebacterium casei LMG S-19264T (=DSM 44701T), isolated from a smear-ripened cheese.</title>
        <authorList>
            <consortium name="US DOE Joint Genome Institute (JGI-PGF)"/>
            <person name="Walter F."/>
            <person name="Albersmeier A."/>
            <person name="Kalinowski J."/>
            <person name="Ruckert C."/>
        </authorList>
    </citation>
    <scope>NUCLEOTIDE SEQUENCE</scope>
    <source>
        <strain evidence="2">JCM 4346</strain>
    </source>
</reference>
<sequence length="229" mass="24267">MTDGVSRPTLLLVHGAWHGAWCWERLTSVLDADGWRVRAIDLPSAGGRAGVQEDAQAVSEELELIDGPVVVVAHSYGGIPVSQAVAEAGNVSRVVYLAAFPLDVGESLLGFHGAPVPPPDQGDFEAVPSDPVALFYGDVPRSEAEEAAKRLVPQSAKSFSDVLTRAGWHTVPSTYILCEDDQALPAQSQQVLAARADEVHRIEGGHSPFLSKPVELAALLAKVALRPEA</sequence>
<dbReference type="RefSeq" id="WP_189939662.1">
    <property type="nucleotide sequence ID" value="NZ_BMSX01000011.1"/>
</dbReference>
<evidence type="ECO:0000313" key="3">
    <source>
        <dbReference type="Proteomes" id="UP000658320"/>
    </source>
</evidence>
<dbReference type="Proteomes" id="UP000658320">
    <property type="component" value="Unassembled WGS sequence"/>
</dbReference>